<comment type="caution">
    <text evidence="1">The sequence shown here is derived from an EMBL/GenBank/DDBJ whole genome shotgun (WGS) entry which is preliminary data.</text>
</comment>
<name>A0AAD6FMJ3_9TELE</name>
<feature type="non-terminal residue" evidence="1">
    <location>
        <position position="1"/>
    </location>
</feature>
<keyword evidence="2" id="KW-1185">Reference proteome</keyword>
<sequence>YVPASELHLTDVAPHWSMIADGSPQGGWSVSPMTAAVHDCDSSYVPPRQRCSHYTPACLAQSPQTAMENRLGCNTPRILLLANGKAVSLLAFPLGAPRYPGLPQEGCDLLKPGGSFHVSSRVSGRLFKELLDESPGHRDPRYTRCQTKHEAYVGVIQGQPEKNA</sequence>
<dbReference type="AlphaFoldDB" id="A0AAD6FMJ3"/>
<evidence type="ECO:0000313" key="1">
    <source>
        <dbReference type="EMBL" id="KAJ4939058.1"/>
    </source>
</evidence>
<accession>A0AAD6FMJ3</accession>
<proteinExistence type="predicted"/>
<organism evidence="1 2">
    <name type="scientific">Pogonophryne albipinna</name>
    <dbReference type="NCBI Taxonomy" id="1090488"/>
    <lineage>
        <taxon>Eukaryota</taxon>
        <taxon>Metazoa</taxon>
        <taxon>Chordata</taxon>
        <taxon>Craniata</taxon>
        <taxon>Vertebrata</taxon>
        <taxon>Euteleostomi</taxon>
        <taxon>Actinopterygii</taxon>
        <taxon>Neopterygii</taxon>
        <taxon>Teleostei</taxon>
        <taxon>Neoteleostei</taxon>
        <taxon>Acanthomorphata</taxon>
        <taxon>Eupercaria</taxon>
        <taxon>Perciformes</taxon>
        <taxon>Notothenioidei</taxon>
        <taxon>Pogonophryne</taxon>
    </lineage>
</organism>
<gene>
    <name evidence="1" type="ORF">JOQ06_028521</name>
</gene>
<dbReference type="Proteomes" id="UP001219934">
    <property type="component" value="Unassembled WGS sequence"/>
</dbReference>
<dbReference type="EMBL" id="JAPTMU010000008">
    <property type="protein sequence ID" value="KAJ4939058.1"/>
    <property type="molecule type" value="Genomic_DNA"/>
</dbReference>
<feature type="non-terminal residue" evidence="1">
    <location>
        <position position="164"/>
    </location>
</feature>
<evidence type="ECO:0000313" key="2">
    <source>
        <dbReference type="Proteomes" id="UP001219934"/>
    </source>
</evidence>
<protein>
    <submittedName>
        <fullName evidence="1">Uncharacterized protein</fullName>
    </submittedName>
</protein>
<reference evidence="1" key="1">
    <citation type="submission" date="2022-11" db="EMBL/GenBank/DDBJ databases">
        <title>Chromosome-level genome of Pogonophryne albipinna.</title>
        <authorList>
            <person name="Jo E."/>
        </authorList>
    </citation>
    <scope>NUCLEOTIDE SEQUENCE</scope>
    <source>
        <strain evidence="1">SGF0006</strain>
        <tissue evidence="1">Muscle</tissue>
    </source>
</reference>